<name>A0A9X1U808_9CORY</name>
<feature type="transmembrane region" description="Helical" evidence="9">
    <location>
        <begin position="228"/>
        <end position="249"/>
    </location>
</feature>
<keyword evidence="5 9" id="KW-0812">Transmembrane</keyword>
<reference evidence="10" key="1">
    <citation type="submission" date="2022-01" db="EMBL/GenBank/DDBJ databases">
        <title>Corynebacterium sp. nov isolated from isolated from the feces of the greater white-fronted geese (Anser albifrons) at Poyang Lake, PR China.</title>
        <authorList>
            <person name="Liu Q."/>
        </authorList>
    </citation>
    <scope>NUCLEOTIDE SEQUENCE</scope>
    <source>
        <strain evidence="10">JCM 32435</strain>
    </source>
</reference>
<dbReference type="RefSeq" id="WP_236119436.1">
    <property type="nucleotide sequence ID" value="NZ_JAKGSI010000004.1"/>
</dbReference>
<dbReference type="GO" id="GO:0005886">
    <property type="term" value="C:plasma membrane"/>
    <property type="evidence" value="ECO:0007669"/>
    <property type="project" value="UniProtKB-SubCell"/>
</dbReference>
<dbReference type="AlphaFoldDB" id="A0A9X1U808"/>
<dbReference type="InterPro" id="IPR002549">
    <property type="entry name" value="AI-2E-like"/>
</dbReference>
<evidence type="ECO:0000256" key="5">
    <source>
        <dbReference type="ARBA" id="ARBA00022692"/>
    </source>
</evidence>
<evidence type="ECO:0000256" key="4">
    <source>
        <dbReference type="ARBA" id="ARBA00022475"/>
    </source>
</evidence>
<proteinExistence type="inferred from homology"/>
<keyword evidence="4" id="KW-1003">Cell membrane</keyword>
<comment type="subcellular location">
    <subcellularLocation>
        <location evidence="1">Cell membrane</location>
        <topology evidence="1">Multi-pass membrane protein</topology>
    </subcellularLocation>
</comment>
<gene>
    <name evidence="10" type="ORF">L1O03_08930</name>
</gene>
<dbReference type="Proteomes" id="UP001139336">
    <property type="component" value="Unassembled WGS sequence"/>
</dbReference>
<protein>
    <submittedName>
        <fullName evidence="10">AI-2E family transporter</fullName>
    </submittedName>
</protein>
<comment type="caution">
    <text evidence="10">The sequence shown here is derived from an EMBL/GenBank/DDBJ whole genome shotgun (WGS) entry which is preliminary data.</text>
</comment>
<feature type="transmembrane region" description="Helical" evidence="9">
    <location>
        <begin position="29"/>
        <end position="48"/>
    </location>
</feature>
<feature type="transmembrane region" description="Helical" evidence="9">
    <location>
        <begin position="86"/>
        <end position="108"/>
    </location>
</feature>
<evidence type="ECO:0000256" key="2">
    <source>
        <dbReference type="ARBA" id="ARBA00009773"/>
    </source>
</evidence>
<organism evidence="10 11">
    <name type="scientific">Corynebacterium uropygiale</name>
    <dbReference type="NCBI Taxonomy" id="1775911"/>
    <lineage>
        <taxon>Bacteria</taxon>
        <taxon>Bacillati</taxon>
        <taxon>Actinomycetota</taxon>
        <taxon>Actinomycetes</taxon>
        <taxon>Mycobacteriales</taxon>
        <taxon>Corynebacteriaceae</taxon>
        <taxon>Corynebacterium</taxon>
    </lineage>
</organism>
<dbReference type="GO" id="GO:0055085">
    <property type="term" value="P:transmembrane transport"/>
    <property type="evidence" value="ECO:0007669"/>
    <property type="project" value="TreeGrafter"/>
</dbReference>
<dbReference type="EMBL" id="JAKGSI010000004">
    <property type="protein sequence ID" value="MCF4007297.1"/>
    <property type="molecule type" value="Genomic_DNA"/>
</dbReference>
<feature type="transmembrane region" description="Helical" evidence="9">
    <location>
        <begin position="324"/>
        <end position="357"/>
    </location>
</feature>
<evidence type="ECO:0000256" key="1">
    <source>
        <dbReference type="ARBA" id="ARBA00004651"/>
    </source>
</evidence>
<keyword evidence="6 9" id="KW-1133">Transmembrane helix</keyword>
<dbReference type="PANTHER" id="PTHR21716">
    <property type="entry name" value="TRANSMEMBRANE PROTEIN"/>
    <property type="match status" value="1"/>
</dbReference>
<feature type="region of interest" description="Disordered" evidence="8">
    <location>
        <begin position="403"/>
        <end position="440"/>
    </location>
</feature>
<evidence type="ECO:0000256" key="6">
    <source>
        <dbReference type="ARBA" id="ARBA00022989"/>
    </source>
</evidence>
<keyword evidence="11" id="KW-1185">Reference proteome</keyword>
<feature type="compositionally biased region" description="Basic and acidic residues" evidence="8">
    <location>
        <begin position="403"/>
        <end position="414"/>
    </location>
</feature>
<feature type="transmembrane region" description="Helical" evidence="9">
    <location>
        <begin position="54"/>
        <end position="74"/>
    </location>
</feature>
<dbReference type="Pfam" id="PF01594">
    <property type="entry name" value="AI-2E_transport"/>
    <property type="match status" value="1"/>
</dbReference>
<evidence type="ECO:0000256" key="7">
    <source>
        <dbReference type="ARBA" id="ARBA00023136"/>
    </source>
</evidence>
<feature type="transmembrane region" description="Helical" evidence="9">
    <location>
        <begin position="281"/>
        <end position="304"/>
    </location>
</feature>
<evidence type="ECO:0000313" key="10">
    <source>
        <dbReference type="EMBL" id="MCF4007297.1"/>
    </source>
</evidence>
<evidence type="ECO:0000256" key="8">
    <source>
        <dbReference type="SAM" id="MobiDB-lite"/>
    </source>
</evidence>
<evidence type="ECO:0000313" key="11">
    <source>
        <dbReference type="Proteomes" id="UP001139336"/>
    </source>
</evidence>
<feature type="transmembrane region" description="Helical" evidence="9">
    <location>
        <begin position="255"/>
        <end position="274"/>
    </location>
</feature>
<sequence>MFESQEKTSGGFGLEDNDRAVILGRDGRWLAGWALRFIIVAAAAWLLWQGLGYIWTGLLPILLAILVSTVLWPPVKWLRHHKVPSVLATVITMLGAFAIFGGILALIAPSVVQQSKDLFAQAEKAVHQIIDQLQGEPFNLDMAAVESSANAAINWVKGQSSNIATGVFTGISAASSIAVTFAIMLVLTFFFLKDGTKFLPWLRSITGKTAGWHLTEVLTRTWNTLAGFIRAQALVSFIDAIFIGLGLVILQVPLALALAVITFFAGFIPIVGAITAGALAVAIALVSNGVTSAILVLCLILIVQQLEGNVLSPIIQSKAMNLHAAIVLLAVTVGSTLFGIVGAFLAVPVAATLAVWFRYHHELVALRAGEITIDDIEIATANGEQMSGSEAFAAVRDRMAAIGRRTPESVEDPSRSSTSLSALRSERQRKRVDAEPGLTS</sequence>
<comment type="similarity">
    <text evidence="2">Belongs to the autoinducer-2 exporter (AI-2E) (TC 2.A.86) family.</text>
</comment>
<feature type="transmembrane region" description="Helical" evidence="9">
    <location>
        <begin position="167"/>
        <end position="192"/>
    </location>
</feature>
<accession>A0A9X1U808</accession>
<dbReference type="PANTHER" id="PTHR21716:SF53">
    <property type="entry name" value="PERMEASE PERM-RELATED"/>
    <property type="match status" value="1"/>
</dbReference>
<evidence type="ECO:0000256" key="9">
    <source>
        <dbReference type="SAM" id="Phobius"/>
    </source>
</evidence>
<evidence type="ECO:0000256" key="3">
    <source>
        <dbReference type="ARBA" id="ARBA00022448"/>
    </source>
</evidence>
<keyword evidence="7 9" id="KW-0472">Membrane</keyword>
<keyword evidence="3" id="KW-0813">Transport</keyword>